<feature type="domain" description="VOC" evidence="2">
    <location>
        <begin position="7"/>
        <end position="128"/>
    </location>
</feature>
<accession>A0A2T0R7L0</accession>
<feature type="domain" description="VOC" evidence="2">
    <location>
        <begin position="159"/>
        <end position="288"/>
    </location>
</feature>
<keyword evidence="1" id="KW-0479">Metal-binding</keyword>
<organism evidence="3 4">
    <name type="scientific">Kineococcus rhizosphaerae</name>
    <dbReference type="NCBI Taxonomy" id="559628"/>
    <lineage>
        <taxon>Bacteria</taxon>
        <taxon>Bacillati</taxon>
        <taxon>Actinomycetota</taxon>
        <taxon>Actinomycetes</taxon>
        <taxon>Kineosporiales</taxon>
        <taxon>Kineosporiaceae</taxon>
        <taxon>Kineococcus</taxon>
    </lineage>
</organism>
<dbReference type="GO" id="GO:0046872">
    <property type="term" value="F:metal ion binding"/>
    <property type="evidence" value="ECO:0007669"/>
    <property type="project" value="UniProtKB-KW"/>
</dbReference>
<dbReference type="Pfam" id="PF00903">
    <property type="entry name" value="Glyoxalase"/>
    <property type="match status" value="2"/>
</dbReference>
<dbReference type="PROSITE" id="PS51819">
    <property type="entry name" value="VOC"/>
    <property type="match status" value="2"/>
</dbReference>
<dbReference type="PANTHER" id="PTHR43048">
    <property type="entry name" value="METHYLMALONYL-COA EPIMERASE"/>
    <property type="match status" value="1"/>
</dbReference>
<dbReference type="InterPro" id="IPR004360">
    <property type="entry name" value="Glyas_Fos-R_dOase_dom"/>
</dbReference>
<name>A0A2T0R7L0_9ACTN</name>
<keyword evidence="4" id="KW-1185">Reference proteome</keyword>
<sequence length="288" mass="30518">MPTAPVELHHVEIGVRDLARSLEFHVDVLGLSPAHQRSWGPREAWLSAGSGLLRLVRVEDGDLGGWTSVNHQAGFRHVGFTVADVDAWAQRLSRSGVEFVIAPMTALGGVRIVFFSDPDGALVELVAGELRHTDVWDADLVAARVTHPVPGDGEDDTPVLDHAATTVRDLDEALSTYADGLGLGRLGQVPHPGDERGYVRSYLAAGPGVLEVFSYAVDPLPAAADVDVHRLGLRVLALTCPDPDAASRVVTGHGGRPSALSGPGRHVVDRDGLTLRFLPAGWSPAVHG</sequence>
<dbReference type="RefSeq" id="WP_106207730.1">
    <property type="nucleotide sequence ID" value="NZ_PVZF01000002.1"/>
</dbReference>
<evidence type="ECO:0000256" key="1">
    <source>
        <dbReference type="ARBA" id="ARBA00022723"/>
    </source>
</evidence>
<dbReference type="EMBL" id="PVZF01000002">
    <property type="protein sequence ID" value="PRY17159.1"/>
    <property type="molecule type" value="Genomic_DNA"/>
</dbReference>
<keyword evidence="3" id="KW-0223">Dioxygenase</keyword>
<evidence type="ECO:0000259" key="2">
    <source>
        <dbReference type="PROSITE" id="PS51819"/>
    </source>
</evidence>
<dbReference type="InterPro" id="IPR051785">
    <property type="entry name" value="MMCE/EMCE_epimerase"/>
</dbReference>
<dbReference type="GO" id="GO:0004493">
    <property type="term" value="F:methylmalonyl-CoA epimerase activity"/>
    <property type="evidence" value="ECO:0007669"/>
    <property type="project" value="TreeGrafter"/>
</dbReference>
<gene>
    <name evidence="3" type="ORF">CLV37_102117</name>
</gene>
<dbReference type="InterPro" id="IPR029068">
    <property type="entry name" value="Glyas_Bleomycin-R_OHBP_Dase"/>
</dbReference>
<dbReference type="Gene3D" id="3.10.180.10">
    <property type="entry name" value="2,3-Dihydroxybiphenyl 1,2-Dioxygenase, domain 1"/>
    <property type="match status" value="2"/>
</dbReference>
<reference evidence="3 4" key="1">
    <citation type="submission" date="2018-03" db="EMBL/GenBank/DDBJ databases">
        <title>Genomic Encyclopedia of Archaeal and Bacterial Type Strains, Phase II (KMG-II): from individual species to whole genera.</title>
        <authorList>
            <person name="Goeker M."/>
        </authorList>
    </citation>
    <scope>NUCLEOTIDE SEQUENCE [LARGE SCALE GENOMIC DNA]</scope>
    <source>
        <strain evidence="3 4">DSM 19711</strain>
    </source>
</reference>
<dbReference type="PANTHER" id="PTHR43048:SF3">
    <property type="entry name" value="METHYLMALONYL-COA EPIMERASE, MITOCHONDRIAL"/>
    <property type="match status" value="1"/>
</dbReference>
<evidence type="ECO:0000313" key="4">
    <source>
        <dbReference type="Proteomes" id="UP000238083"/>
    </source>
</evidence>
<dbReference type="GO" id="GO:0046491">
    <property type="term" value="P:L-methylmalonyl-CoA metabolic process"/>
    <property type="evidence" value="ECO:0007669"/>
    <property type="project" value="TreeGrafter"/>
</dbReference>
<proteinExistence type="predicted"/>
<dbReference type="AlphaFoldDB" id="A0A2T0R7L0"/>
<dbReference type="OrthoDB" id="9798430at2"/>
<dbReference type="SUPFAM" id="SSF54593">
    <property type="entry name" value="Glyoxalase/Bleomycin resistance protein/Dihydroxybiphenyl dioxygenase"/>
    <property type="match status" value="2"/>
</dbReference>
<protein>
    <submittedName>
        <fullName evidence="3">Catechol-2,3-dioxygenase</fullName>
    </submittedName>
</protein>
<dbReference type="InterPro" id="IPR037523">
    <property type="entry name" value="VOC_core"/>
</dbReference>
<evidence type="ECO:0000313" key="3">
    <source>
        <dbReference type="EMBL" id="PRY17159.1"/>
    </source>
</evidence>
<comment type="caution">
    <text evidence="3">The sequence shown here is derived from an EMBL/GenBank/DDBJ whole genome shotgun (WGS) entry which is preliminary data.</text>
</comment>
<keyword evidence="3" id="KW-0560">Oxidoreductase</keyword>
<dbReference type="GO" id="GO:0051213">
    <property type="term" value="F:dioxygenase activity"/>
    <property type="evidence" value="ECO:0007669"/>
    <property type="project" value="UniProtKB-KW"/>
</dbReference>
<dbReference type="Proteomes" id="UP000238083">
    <property type="component" value="Unassembled WGS sequence"/>
</dbReference>